<feature type="coiled-coil region" evidence="1">
    <location>
        <begin position="231"/>
        <end position="265"/>
    </location>
</feature>
<dbReference type="AlphaFoldDB" id="Q22Z29"/>
<evidence type="ECO:0000256" key="2">
    <source>
        <dbReference type="SAM" id="MobiDB-lite"/>
    </source>
</evidence>
<feature type="compositionally biased region" description="Polar residues" evidence="2">
    <location>
        <begin position="14"/>
        <end position="34"/>
    </location>
</feature>
<feature type="coiled-coil region" evidence="1">
    <location>
        <begin position="998"/>
        <end position="1064"/>
    </location>
</feature>
<dbReference type="InParanoid" id="Q22Z29"/>
<evidence type="ECO:0000313" key="4">
    <source>
        <dbReference type="Proteomes" id="UP000009168"/>
    </source>
</evidence>
<dbReference type="EMBL" id="GG662798">
    <property type="protein sequence ID" value="EAR90492.2"/>
    <property type="molecule type" value="Genomic_DNA"/>
</dbReference>
<protein>
    <submittedName>
        <fullName evidence="3">Uncharacterized protein</fullName>
    </submittedName>
</protein>
<feature type="region of interest" description="Disordered" evidence="2">
    <location>
        <begin position="1"/>
        <end position="34"/>
    </location>
</feature>
<proteinExistence type="predicted"/>
<dbReference type="KEGG" id="tet:TTHERM_00115400"/>
<sequence length="1115" mass="130705">MFSPPKFESESKSIHNQQKIQEMSQKKGNLVQSSSQQYVNSFQGTTVQLQKQNNEAQNQFSSQQNQQQFNLANENTNLIQNLILGYKNSKDYEQQTKEQQGTRSMNNLHQAQQASQNIQYQQLQRSYQKEQVSAFNPNTGSNMKNDNSLNQSNDYVIANSAQKNQNTSSYYQNLQTNQHISAADFLVMNGNKITCGNANCNCSESSWALVRDYLKQLKQLSSEHLFTSQENKRLLEQNQELLNENLNLKNQISIMEQKMVLYEKENMNKLNSNKEKIKSLEIFNKDLFNKITYYEQAILNYEQELKNVRQECYQKIQQVEDEKEYLKQNLETLHDTMNDAIASSEERYKSKIESKNSKIKQLKHQANTDKNLIESYQTELVQLQTENKQLKDDLESLQQAYTQQQYENEDTLHKFQMQEIELQASYKLCEELRKKNEELQNHIALLINNQQFEGEDKLKAYQQINQQQISQLYNENQDLRKELQEWQEKAQVLKEGIEMETEKSSTLIKNLLIHMKTLIETKGKEDIEEQESPYFTQQYMQLDIFEEVRSQIIKLISSRHSLKKKKKALQQKNDDLKEQIEDLQNTLHQVVNERQEEIIQNEQQQIQLQLLQQQQQLDQHLLQQNQMQNRQNLEEIQQQTQINSAQSTPISQFQRISVKTAIPQSSYHNQQLINAQNWIEDSTVQQNRGSQMISFQNPNLNNSQNKISNVDLQQIRRSVAQNVNNISLNQDNQQNMINPQLINSQESDYARYQSQIDEILTLKDTHYTTIINDLQKQQTEANNNTSCIVYILCKIIQNHQQRIARLNALLKQQTQIVFAFTDSYKISKQAEEKPKKLLQKLKNVFNQAIFISRLKNASINSISKGRSSLKLLSLNLANLNNGQGLKKYVTSMIKDLEGDFGLYSSIKQIVEGSTQLESNLSLQIVKFQQNKFDQLINLIDEKQKDYQNQFPIFLSQTQTKQVKINQQQSERQKHSQQSSKIGESVEGSGRKNDIMNEKEIIETENIQLKNLIVNLKEENEEIRNKIQEQTRNYAKVIENYEFQIQKLQNENEIHLEKNSKLIDMIDPKNRAILEQQPFLNDIQYDDFLDSQDQNINDIIPISTNPKLDENKEQTN</sequence>
<keyword evidence="4" id="KW-1185">Reference proteome</keyword>
<keyword evidence="1" id="KW-0175">Coiled coil</keyword>
<gene>
    <name evidence="3" type="ORF">TTHERM_00115400</name>
</gene>
<dbReference type="HOGENOM" id="CLU_284350_0_0_1"/>
<feature type="compositionally biased region" description="Polar residues" evidence="2">
    <location>
        <begin position="97"/>
        <end position="109"/>
    </location>
</feature>
<dbReference type="Proteomes" id="UP000009168">
    <property type="component" value="Unassembled WGS sequence"/>
</dbReference>
<name>Q22Z29_TETTS</name>
<feature type="region of interest" description="Disordered" evidence="2">
    <location>
        <begin position="963"/>
        <end position="992"/>
    </location>
</feature>
<reference evidence="4" key="1">
    <citation type="journal article" date="2006" name="PLoS Biol.">
        <title>Macronuclear genome sequence of the ciliate Tetrahymena thermophila, a model eukaryote.</title>
        <authorList>
            <person name="Eisen J.A."/>
            <person name="Coyne R.S."/>
            <person name="Wu M."/>
            <person name="Wu D."/>
            <person name="Thiagarajan M."/>
            <person name="Wortman J.R."/>
            <person name="Badger J.H."/>
            <person name="Ren Q."/>
            <person name="Amedeo P."/>
            <person name="Jones K.M."/>
            <person name="Tallon L.J."/>
            <person name="Delcher A.L."/>
            <person name="Salzberg S.L."/>
            <person name="Silva J.C."/>
            <person name="Haas B.J."/>
            <person name="Majoros W.H."/>
            <person name="Farzad M."/>
            <person name="Carlton J.M."/>
            <person name="Smith R.K. Jr."/>
            <person name="Garg J."/>
            <person name="Pearlman R.E."/>
            <person name="Karrer K.M."/>
            <person name="Sun L."/>
            <person name="Manning G."/>
            <person name="Elde N.C."/>
            <person name="Turkewitz A.P."/>
            <person name="Asai D.J."/>
            <person name="Wilkes D.E."/>
            <person name="Wang Y."/>
            <person name="Cai H."/>
            <person name="Collins K."/>
            <person name="Stewart B.A."/>
            <person name="Lee S.R."/>
            <person name="Wilamowska K."/>
            <person name="Weinberg Z."/>
            <person name="Ruzzo W.L."/>
            <person name="Wloga D."/>
            <person name="Gaertig J."/>
            <person name="Frankel J."/>
            <person name="Tsao C.-C."/>
            <person name="Gorovsky M.A."/>
            <person name="Keeling P.J."/>
            <person name="Waller R.F."/>
            <person name="Patron N.J."/>
            <person name="Cherry J.M."/>
            <person name="Stover N.A."/>
            <person name="Krieger C.J."/>
            <person name="del Toro C."/>
            <person name="Ryder H.F."/>
            <person name="Williamson S.C."/>
            <person name="Barbeau R.A."/>
            <person name="Hamilton E.P."/>
            <person name="Orias E."/>
        </authorList>
    </citation>
    <scope>NUCLEOTIDE SEQUENCE [LARGE SCALE GENOMIC DNA]</scope>
    <source>
        <strain evidence="4">SB210</strain>
    </source>
</reference>
<accession>Q22Z29</accession>
<evidence type="ECO:0000313" key="3">
    <source>
        <dbReference type="EMBL" id="EAR90492.2"/>
    </source>
</evidence>
<evidence type="ECO:0000256" key="1">
    <source>
        <dbReference type="SAM" id="Coils"/>
    </source>
</evidence>
<feature type="region of interest" description="Disordered" evidence="2">
    <location>
        <begin position="93"/>
        <end position="117"/>
    </location>
</feature>
<dbReference type="RefSeq" id="XP_001010737.2">
    <property type="nucleotide sequence ID" value="XM_001010737.2"/>
</dbReference>
<feature type="coiled-coil region" evidence="1">
    <location>
        <begin position="559"/>
        <end position="630"/>
    </location>
</feature>
<feature type="coiled-coil region" evidence="1">
    <location>
        <begin position="291"/>
        <end position="503"/>
    </location>
</feature>
<organism evidence="3 4">
    <name type="scientific">Tetrahymena thermophila (strain SB210)</name>
    <dbReference type="NCBI Taxonomy" id="312017"/>
    <lineage>
        <taxon>Eukaryota</taxon>
        <taxon>Sar</taxon>
        <taxon>Alveolata</taxon>
        <taxon>Ciliophora</taxon>
        <taxon>Intramacronucleata</taxon>
        <taxon>Oligohymenophorea</taxon>
        <taxon>Hymenostomatida</taxon>
        <taxon>Tetrahymenina</taxon>
        <taxon>Tetrahymenidae</taxon>
        <taxon>Tetrahymena</taxon>
    </lineage>
</organism>
<dbReference type="GeneID" id="7845692"/>